<dbReference type="GO" id="GO:0008483">
    <property type="term" value="F:transaminase activity"/>
    <property type="evidence" value="ECO:0007669"/>
    <property type="project" value="UniProtKB-KW"/>
</dbReference>
<dbReference type="SUPFAM" id="SSF56752">
    <property type="entry name" value="D-aminoacid aminotransferase-like PLP-dependent enzymes"/>
    <property type="match status" value="1"/>
</dbReference>
<gene>
    <name evidence="6" type="ORF">C7B46_12650</name>
</gene>
<evidence type="ECO:0000256" key="4">
    <source>
        <dbReference type="RuleBase" id="RU004106"/>
    </source>
</evidence>
<dbReference type="GO" id="GO:0046394">
    <property type="term" value="P:carboxylic acid biosynthetic process"/>
    <property type="evidence" value="ECO:0007669"/>
    <property type="project" value="UniProtKB-ARBA"/>
</dbReference>
<comment type="cofactor">
    <cofactor evidence="1 5">
        <name>pyridoxal 5'-phosphate</name>
        <dbReference type="ChEBI" id="CHEBI:597326"/>
    </cofactor>
</comment>
<evidence type="ECO:0000256" key="5">
    <source>
        <dbReference type="RuleBase" id="RU004516"/>
    </source>
</evidence>
<proteinExistence type="inferred from homology"/>
<evidence type="ECO:0000256" key="2">
    <source>
        <dbReference type="ARBA" id="ARBA00009320"/>
    </source>
</evidence>
<accession>A0A2T2XE95</accession>
<dbReference type="GO" id="GO:0008652">
    <property type="term" value="P:amino acid biosynthetic process"/>
    <property type="evidence" value="ECO:0007669"/>
    <property type="project" value="UniProtKB-ARBA"/>
</dbReference>
<dbReference type="InterPro" id="IPR018300">
    <property type="entry name" value="Aminotrans_IV_CS"/>
</dbReference>
<sequence length="282" mass="31069">MHVYLNGKMVPESEAMVSIDDRGFLFADGVYEVIHVYHKKLFEWELHLARLQRSLAAIQLPAMDGSELARVAEQLILELGPEQSEASLYIEATRGTHRRAHGFPPPGSTPPTVLMWVRPVNPIPKETVGQGVPMITVPDDRWAKVWIKTIGLLPNVLAKEKAHQSGAFDAIFVRDGMVTEATSANIFMAKDGMLYTAPATNYILSGITRHVVLELAQARNISVNLTPFSVDQLLMADEVFLTGTLTEVLPIASIDGHPVKNPSGPMARQLLQDLHERAGLQP</sequence>
<reference evidence="6 7" key="1">
    <citation type="journal article" date="2014" name="BMC Genomics">
        <title>Comparison of environmental and isolate Sulfobacillus genomes reveals diverse carbon, sulfur, nitrogen, and hydrogen metabolisms.</title>
        <authorList>
            <person name="Justice N.B."/>
            <person name="Norman A."/>
            <person name="Brown C.T."/>
            <person name="Singh A."/>
            <person name="Thomas B.C."/>
            <person name="Banfield J.F."/>
        </authorList>
    </citation>
    <scope>NUCLEOTIDE SEQUENCE [LARGE SCALE GENOMIC DNA]</scope>
    <source>
        <strain evidence="6">AMDSBA4</strain>
    </source>
</reference>
<dbReference type="GO" id="GO:0005829">
    <property type="term" value="C:cytosol"/>
    <property type="evidence" value="ECO:0007669"/>
    <property type="project" value="TreeGrafter"/>
</dbReference>
<dbReference type="Pfam" id="PF01063">
    <property type="entry name" value="Aminotran_4"/>
    <property type="match status" value="1"/>
</dbReference>
<dbReference type="Gene3D" id="3.30.470.10">
    <property type="match status" value="1"/>
</dbReference>
<dbReference type="Proteomes" id="UP000242972">
    <property type="component" value="Unassembled WGS sequence"/>
</dbReference>
<dbReference type="InterPro" id="IPR043132">
    <property type="entry name" value="BCAT-like_C"/>
</dbReference>
<dbReference type="EMBL" id="PXYW01000031">
    <property type="protein sequence ID" value="PSR32815.1"/>
    <property type="molecule type" value="Genomic_DNA"/>
</dbReference>
<evidence type="ECO:0000256" key="1">
    <source>
        <dbReference type="ARBA" id="ARBA00001933"/>
    </source>
</evidence>
<name>A0A2T2XE95_9FIRM</name>
<organism evidence="6 7">
    <name type="scientific">Sulfobacillus benefaciens</name>
    <dbReference type="NCBI Taxonomy" id="453960"/>
    <lineage>
        <taxon>Bacteria</taxon>
        <taxon>Bacillati</taxon>
        <taxon>Bacillota</taxon>
        <taxon>Clostridia</taxon>
        <taxon>Eubacteriales</taxon>
        <taxon>Clostridiales Family XVII. Incertae Sedis</taxon>
        <taxon>Sulfobacillus</taxon>
    </lineage>
</organism>
<dbReference type="PROSITE" id="PS00770">
    <property type="entry name" value="AA_TRANSFER_CLASS_4"/>
    <property type="match status" value="1"/>
</dbReference>
<dbReference type="InterPro" id="IPR043131">
    <property type="entry name" value="BCAT-like_N"/>
</dbReference>
<protein>
    <submittedName>
        <fullName evidence="6">Amino acid aminotransferase</fullName>
    </submittedName>
</protein>
<keyword evidence="6" id="KW-0808">Transferase</keyword>
<dbReference type="FunFam" id="3.20.10.10:FF:000002">
    <property type="entry name" value="D-alanine aminotransferase"/>
    <property type="match status" value="1"/>
</dbReference>
<dbReference type="InterPro" id="IPR036038">
    <property type="entry name" value="Aminotransferase-like"/>
</dbReference>
<dbReference type="PANTHER" id="PTHR42743:SF10">
    <property type="entry name" value="D-ALANINE AMINOTRANSFERASE"/>
    <property type="match status" value="1"/>
</dbReference>
<keyword evidence="6" id="KW-0032">Aminotransferase</keyword>
<dbReference type="AlphaFoldDB" id="A0A2T2XE95"/>
<evidence type="ECO:0000313" key="6">
    <source>
        <dbReference type="EMBL" id="PSR32815.1"/>
    </source>
</evidence>
<dbReference type="InterPro" id="IPR001544">
    <property type="entry name" value="Aminotrans_IV"/>
</dbReference>
<comment type="similarity">
    <text evidence="2 4">Belongs to the class-IV pyridoxal-phosphate-dependent aminotransferase family.</text>
</comment>
<dbReference type="PANTHER" id="PTHR42743">
    <property type="entry name" value="AMINO-ACID AMINOTRANSFERASE"/>
    <property type="match status" value="1"/>
</dbReference>
<dbReference type="InterPro" id="IPR050571">
    <property type="entry name" value="Class-IV_PLP-Dep_Aminotrnsfr"/>
</dbReference>
<keyword evidence="3 5" id="KW-0663">Pyridoxal phosphate</keyword>
<dbReference type="Gene3D" id="3.20.10.10">
    <property type="entry name" value="D-amino Acid Aminotransferase, subunit A, domain 2"/>
    <property type="match status" value="1"/>
</dbReference>
<comment type="caution">
    <text evidence="6">The sequence shown here is derived from an EMBL/GenBank/DDBJ whole genome shotgun (WGS) entry which is preliminary data.</text>
</comment>
<evidence type="ECO:0000313" key="7">
    <source>
        <dbReference type="Proteomes" id="UP000242972"/>
    </source>
</evidence>
<evidence type="ECO:0000256" key="3">
    <source>
        <dbReference type="ARBA" id="ARBA00022898"/>
    </source>
</evidence>